<dbReference type="InterPro" id="IPR025438">
    <property type="entry name" value="DUF4180"/>
</dbReference>
<dbReference type="EMBL" id="FPJE01000031">
    <property type="protein sequence ID" value="SFW74148.1"/>
    <property type="molecule type" value="Genomic_DNA"/>
</dbReference>
<sequence length="84" mass="9601">MGDLYNQDFDSVVIHEKNIIPHFFDLKTGIAGEILQKFAQYRLPLVVIGDFSKYKSGSLEAFILESNKGRHINFRTSIAEALRQ</sequence>
<protein>
    <recommendedName>
        <fullName evidence="1">DUF4180 domain-containing protein</fullName>
    </recommendedName>
</protein>
<gene>
    <name evidence="2" type="ORF">SAMN02927921_03860</name>
</gene>
<dbReference type="AlphaFoldDB" id="A0A1K1RQT6"/>
<dbReference type="OrthoDB" id="8595425at2"/>
<evidence type="ECO:0000313" key="2">
    <source>
        <dbReference type="EMBL" id="SFW74148.1"/>
    </source>
</evidence>
<proteinExistence type="predicted"/>
<reference evidence="2 3" key="1">
    <citation type="submission" date="2016-11" db="EMBL/GenBank/DDBJ databases">
        <authorList>
            <person name="Jaros S."/>
            <person name="Januszkiewicz K."/>
            <person name="Wedrychowicz H."/>
        </authorList>
    </citation>
    <scope>NUCLEOTIDE SEQUENCE [LARGE SCALE GENOMIC DNA]</scope>
    <source>
        <strain evidence="2 3">CGMCC 1.12145</strain>
    </source>
</reference>
<dbReference type="Proteomes" id="UP000182248">
    <property type="component" value="Unassembled WGS sequence"/>
</dbReference>
<dbReference type="Pfam" id="PF13788">
    <property type="entry name" value="DUF4180"/>
    <property type="match status" value="1"/>
</dbReference>
<accession>A0A1K1RQT6</accession>
<name>A0A1K1RQT6_9FLAO</name>
<organism evidence="2 3">
    <name type="scientific">Sinomicrobium oceani</name>
    <dbReference type="NCBI Taxonomy" id="1150368"/>
    <lineage>
        <taxon>Bacteria</taxon>
        <taxon>Pseudomonadati</taxon>
        <taxon>Bacteroidota</taxon>
        <taxon>Flavobacteriia</taxon>
        <taxon>Flavobacteriales</taxon>
        <taxon>Flavobacteriaceae</taxon>
        <taxon>Sinomicrobium</taxon>
    </lineage>
</organism>
<evidence type="ECO:0000259" key="1">
    <source>
        <dbReference type="Pfam" id="PF13788"/>
    </source>
</evidence>
<dbReference type="STRING" id="1150368.SAMN02927921_03860"/>
<feature type="domain" description="DUF4180" evidence="1">
    <location>
        <begin position="2"/>
        <end position="82"/>
    </location>
</feature>
<dbReference type="RefSeq" id="WP_083564996.1">
    <property type="nucleotide sequence ID" value="NZ_FPJE01000031.1"/>
</dbReference>
<evidence type="ECO:0000313" key="3">
    <source>
        <dbReference type="Proteomes" id="UP000182248"/>
    </source>
</evidence>
<keyword evidence="3" id="KW-1185">Reference proteome</keyword>